<evidence type="ECO:0008006" key="4">
    <source>
        <dbReference type="Google" id="ProtNLM"/>
    </source>
</evidence>
<organism evidence="2 3">
    <name type="scientific">Massilia rubra</name>
    <dbReference type="NCBI Taxonomy" id="2607910"/>
    <lineage>
        <taxon>Bacteria</taxon>
        <taxon>Pseudomonadati</taxon>
        <taxon>Pseudomonadota</taxon>
        <taxon>Betaproteobacteria</taxon>
        <taxon>Burkholderiales</taxon>
        <taxon>Oxalobacteraceae</taxon>
        <taxon>Telluria group</taxon>
        <taxon>Massilia</taxon>
    </lineage>
</organism>
<comment type="caution">
    <text evidence="2">The sequence shown here is derived from an EMBL/GenBank/DDBJ whole genome shotgun (WGS) entry which is preliminary data.</text>
</comment>
<name>A0ABX0LNC1_9BURK</name>
<reference evidence="2 3" key="1">
    <citation type="submission" date="2019-09" db="EMBL/GenBank/DDBJ databases">
        <title>Taxonomy of Antarctic Massilia spp.: description of Massilia rubra sp. nov., Massilia aquatica sp. nov., Massilia mucilaginosa sp. nov., Massilia frigida sp. nov. isolated from streams, lakes and regoliths.</title>
        <authorList>
            <person name="Holochova P."/>
            <person name="Sedlacek I."/>
            <person name="Kralova S."/>
            <person name="Maslanova I."/>
            <person name="Busse H.-J."/>
            <person name="Stankova E."/>
            <person name="Vrbovska V."/>
            <person name="Kovarovic V."/>
            <person name="Bartak M."/>
            <person name="Svec P."/>
            <person name="Pantucek R."/>
        </authorList>
    </citation>
    <scope>NUCLEOTIDE SEQUENCE [LARGE SCALE GENOMIC DNA]</scope>
    <source>
        <strain evidence="2 3">CCM 8692</strain>
    </source>
</reference>
<keyword evidence="1" id="KW-0732">Signal</keyword>
<accession>A0ABX0LNC1</accession>
<dbReference type="Proteomes" id="UP000785613">
    <property type="component" value="Unassembled WGS sequence"/>
</dbReference>
<proteinExistence type="predicted"/>
<feature type="chain" id="PRO_5047543803" description="PrcB C-terminal domain-containing protein" evidence="1">
    <location>
        <begin position="32"/>
        <end position="432"/>
    </location>
</feature>
<sequence length="432" mass="45843">MTQAHYLRFAIPLASAMLLAACGGGSDPAPAATPAPLPPVESPLSKPGELIIPPRTPDSVITHPNNPTPNAVVGGITVAPFVQRARESACGHYANRLFVANKKYVFSAAEGICASTTEQYVLYGATADVKLCSLTMDDMRRAPTTGCTDPALAPLMQNLVRMQGRGDTESNGATLEQIHFLPKEGVRLPFYSLAQNNYSGVENARQQVIRDAATLAAVWTGPADTRISPVNFETEMVIAVFGGNIGACGQFAIRAVRSGGGALVVEYGQETAPVGAVCTLAINTPMQLVVVDRVDAPVTFAQVSPQAVPFRTLAQSDAQTYGDKQQVVIKDAQAWAALWKRHIQAAALPEIDFSKQMVVAAFLGGKPDGSYGLAIGAVERGAGKLRVTLVESAAGRYSRSLTTTSLTNPVQFVVLERSDEPVEFVDQVSLYR</sequence>
<evidence type="ECO:0000313" key="3">
    <source>
        <dbReference type="Proteomes" id="UP000785613"/>
    </source>
</evidence>
<dbReference type="RefSeq" id="WP_167228307.1">
    <property type="nucleotide sequence ID" value="NZ_VUYU01000017.1"/>
</dbReference>
<evidence type="ECO:0000313" key="2">
    <source>
        <dbReference type="EMBL" id="NHZ36343.1"/>
    </source>
</evidence>
<gene>
    <name evidence="2" type="ORF">F0185_22495</name>
</gene>
<evidence type="ECO:0000256" key="1">
    <source>
        <dbReference type="SAM" id="SignalP"/>
    </source>
</evidence>
<feature type="signal peptide" evidence="1">
    <location>
        <begin position="1"/>
        <end position="31"/>
    </location>
</feature>
<keyword evidence="3" id="KW-1185">Reference proteome</keyword>
<dbReference type="EMBL" id="VUYU01000017">
    <property type="protein sequence ID" value="NHZ36343.1"/>
    <property type="molecule type" value="Genomic_DNA"/>
</dbReference>
<protein>
    <recommendedName>
        <fullName evidence="4">PrcB C-terminal domain-containing protein</fullName>
    </recommendedName>
</protein>